<keyword evidence="3" id="KW-1185">Reference proteome</keyword>
<organism evidence="2 3">
    <name type="scientific">Paenibacillus polygoni</name>
    <dbReference type="NCBI Taxonomy" id="3050112"/>
    <lineage>
        <taxon>Bacteria</taxon>
        <taxon>Bacillati</taxon>
        <taxon>Bacillota</taxon>
        <taxon>Bacilli</taxon>
        <taxon>Bacillales</taxon>
        <taxon>Paenibacillaceae</taxon>
        <taxon>Paenibacillus</taxon>
    </lineage>
</organism>
<feature type="region of interest" description="Disordered" evidence="1">
    <location>
        <begin position="294"/>
        <end position="319"/>
    </location>
</feature>
<protein>
    <recommendedName>
        <fullName evidence="4">Glycosyl hydrolase-like 10 domain-containing protein</fullName>
    </recommendedName>
</protein>
<gene>
    <name evidence="2" type="ORF">QPK24_15200</name>
</gene>
<evidence type="ECO:0000313" key="3">
    <source>
        <dbReference type="Proteomes" id="UP001236415"/>
    </source>
</evidence>
<reference evidence="2 3" key="1">
    <citation type="submission" date="2023-06" db="EMBL/GenBank/DDBJ databases">
        <title>Paenibacillus polygonum sp. nov., an endophytic bacterium, isolated from Polygonum lapathifolium L. in Nanji Wetland National Nature Reserve, South of Poyang Lake, Jiangxi Province, China.</title>
        <authorList>
            <person name="Yu Z."/>
        </authorList>
    </citation>
    <scope>NUCLEOTIDE SEQUENCE [LARGE SCALE GENOMIC DNA]</scope>
    <source>
        <strain evidence="2 3">C31</strain>
    </source>
</reference>
<dbReference type="Proteomes" id="UP001236415">
    <property type="component" value="Chromosome"/>
</dbReference>
<proteinExistence type="predicted"/>
<dbReference type="EMBL" id="CP127162">
    <property type="protein sequence ID" value="WIV17761.1"/>
    <property type="molecule type" value="Genomic_DNA"/>
</dbReference>
<evidence type="ECO:0000313" key="2">
    <source>
        <dbReference type="EMBL" id="WIV17761.1"/>
    </source>
</evidence>
<name>A0ABY8WZZ8_9BACL</name>
<evidence type="ECO:0000256" key="1">
    <source>
        <dbReference type="SAM" id="MobiDB-lite"/>
    </source>
</evidence>
<evidence type="ECO:0008006" key="4">
    <source>
        <dbReference type="Google" id="ProtNLM"/>
    </source>
</evidence>
<dbReference type="RefSeq" id="WP_285742490.1">
    <property type="nucleotide sequence ID" value="NZ_CP127162.1"/>
</dbReference>
<feature type="compositionally biased region" description="Acidic residues" evidence="1">
    <location>
        <begin position="306"/>
        <end position="316"/>
    </location>
</feature>
<sequence>MYGKLSRMLLWVVLLASVTWLTAFDSSKETTRAMWLWQAESIQDGGQDILDYADNHRINHIYLRIDMEQPAAVYQRFILRAHENGIKVDALGGHPKWAAEGGEVPLLRFANWVVDFNRESEENEKFSGIHLDIEPYVLGEWEIDSDEVTRTYLANIEKFLSVIEQEPSLDSAIDLPFWYDHYYNPDSQEPLIQWFMGRFDQIALMAYRDKASGVGGIVQVIQEEMEWSSNYSAKIIVGVNAKPMPGEEFTTFAGKSKEKMEQALQEVTASYAGYSSFAGVAIHDYVYWSQMTQDTVNPEPTPEPEPTPDPEPEPELPTDSIRGTYIWKAEQIINESDQVLEFLQEKKVNFLYVRLDLDQPYSLYRNFVGQAAAMGIEVHAMGGHPSWGLEENRSRLTRLINYVKQYNLRAAEDEKFHGIHLDIEPYTNSEWDNNRERVLKEWASNIEYFARETKKDSDLKTSADLAVWLDRHELPGKNMTVTEWMIRTLDHISLMAFRDTAEGSNGIATVVAQEMEIADQLGKPLLISVEMKESHEGNHITFYEEGEAYMESELAKLPGLLAEYNAYQGYLIHSYDYWINAKP</sequence>
<accession>A0ABY8WZZ8</accession>